<dbReference type="Pfam" id="PF13400">
    <property type="entry name" value="Tad"/>
    <property type="match status" value="1"/>
</dbReference>
<feature type="domain" description="Putative Flp pilus-assembly TadG-like N-terminal" evidence="1">
    <location>
        <begin position="4"/>
        <end position="45"/>
    </location>
</feature>
<proteinExistence type="predicted"/>
<dbReference type="RefSeq" id="WP_286218197.1">
    <property type="nucleotide sequence ID" value="NZ_AP027729.1"/>
</dbReference>
<keyword evidence="3" id="KW-1185">Reference proteome</keyword>
<name>A0ABM8FYR3_9CELL</name>
<gene>
    <name evidence="2" type="ORF">GCM10025865_01760</name>
</gene>
<dbReference type="Proteomes" id="UP001321475">
    <property type="component" value="Chromosome"/>
</dbReference>
<accession>A0ABM8FYR3</accession>
<evidence type="ECO:0000313" key="3">
    <source>
        <dbReference type="Proteomes" id="UP001321475"/>
    </source>
</evidence>
<reference evidence="3" key="1">
    <citation type="journal article" date="2019" name="Int. J. Syst. Evol. Microbiol.">
        <title>The Global Catalogue of Microorganisms (GCM) 10K type strain sequencing project: providing services to taxonomists for standard genome sequencing and annotation.</title>
        <authorList>
            <consortium name="The Broad Institute Genomics Platform"/>
            <consortium name="The Broad Institute Genome Sequencing Center for Infectious Disease"/>
            <person name="Wu L."/>
            <person name="Ma J."/>
        </authorList>
    </citation>
    <scope>NUCLEOTIDE SEQUENCE [LARGE SCALE GENOMIC DNA]</scope>
    <source>
        <strain evidence="3">NBRC 108565</strain>
    </source>
</reference>
<evidence type="ECO:0000313" key="2">
    <source>
        <dbReference type="EMBL" id="BDZ40877.1"/>
    </source>
</evidence>
<dbReference type="EMBL" id="AP027729">
    <property type="protein sequence ID" value="BDZ40877.1"/>
    <property type="molecule type" value="Genomic_DNA"/>
</dbReference>
<organism evidence="2 3">
    <name type="scientific">Paraoerskovia sediminicola</name>
    <dbReference type="NCBI Taxonomy" id="1138587"/>
    <lineage>
        <taxon>Bacteria</taxon>
        <taxon>Bacillati</taxon>
        <taxon>Actinomycetota</taxon>
        <taxon>Actinomycetes</taxon>
        <taxon>Micrococcales</taxon>
        <taxon>Cellulomonadaceae</taxon>
        <taxon>Paraoerskovia</taxon>
    </lineage>
</organism>
<evidence type="ECO:0000259" key="1">
    <source>
        <dbReference type="Pfam" id="PF13400"/>
    </source>
</evidence>
<protein>
    <recommendedName>
        <fullName evidence="1">Putative Flp pilus-assembly TadG-like N-terminal domain-containing protein</fullName>
    </recommendedName>
</protein>
<sequence length="147" mass="14700">MLLTTGLLALVLVLVTVGVSVAGVHLDRKRLADLADSAALAAADAVDPGAVYGADAVPPTESGGLALDDDAVRRAVEEHVQTRAALATAGGGSGGLVEVVVTSAGSPDGVSATVTLEARSRPTLISWATRPWSDGVPLHATATARAW</sequence>
<dbReference type="InterPro" id="IPR028087">
    <property type="entry name" value="Tad_N"/>
</dbReference>